<reference evidence="1 2" key="1">
    <citation type="submission" date="2016-11" db="EMBL/GenBank/DDBJ databases">
        <authorList>
            <person name="Jaros S."/>
            <person name="Januszkiewicz K."/>
            <person name="Wedrychowicz H."/>
        </authorList>
    </citation>
    <scope>NUCLEOTIDE SEQUENCE [LARGE SCALE GENOMIC DNA]</scope>
    <source>
        <strain evidence="1 2">GAS242</strain>
    </source>
</reference>
<accession>A0A1M5V9G9</accession>
<sequence>MWLDWRLLNPVIRVSDLKDVLGLISMPKVLRNDAGRDHLALSASASKRVPDAVILPALS</sequence>
<evidence type="ECO:0000313" key="2">
    <source>
        <dbReference type="Proteomes" id="UP000190675"/>
    </source>
</evidence>
<protein>
    <submittedName>
        <fullName evidence="1">Uncharacterized protein</fullName>
    </submittedName>
</protein>
<organism evidence="1 2">
    <name type="scientific">Bradyrhizobium erythrophlei</name>
    <dbReference type="NCBI Taxonomy" id="1437360"/>
    <lineage>
        <taxon>Bacteria</taxon>
        <taxon>Pseudomonadati</taxon>
        <taxon>Pseudomonadota</taxon>
        <taxon>Alphaproteobacteria</taxon>
        <taxon>Hyphomicrobiales</taxon>
        <taxon>Nitrobacteraceae</taxon>
        <taxon>Bradyrhizobium</taxon>
    </lineage>
</organism>
<proteinExistence type="predicted"/>
<gene>
    <name evidence="1" type="ORF">SAMN05444169_9032</name>
</gene>
<dbReference type="AlphaFoldDB" id="A0A1M5V9G9"/>
<dbReference type="EMBL" id="LT670818">
    <property type="protein sequence ID" value="SHH71922.1"/>
    <property type="molecule type" value="Genomic_DNA"/>
</dbReference>
<dbReference type="Proteomes" id="UP000190675">
    <property type="component" value="Chromosome I"/>
</dbReference>
<name>A0A1M5V9G9_9BRAD</name>
<evidence type="ECO:0000313" key="1">
    <source>
        <dbReference type="EMBL" id="SHH71922.1"/>
    </source>
</evidence>
<dbReference type="RefSeq" id="WP_079572656.1">
    <property type="nucleotide sequence ID" value="NZ_LT670818.1"/>
</dbReference>